<feature type="domain" description="UspA" evidence="4">
    <location>
        <begin position="1"/>
        <end position="139"/>
    </location>
</feature>
<evidence type="ECO:0000256" key="3">
    <source>
        <dbReference type="ARBA" id="ARBA00022840"/>
    </source>
</evidence>
<comment type="caution">
    <text evidence="5">The sequence shown here is derived from an EMBL/GenBank/DDBJ whole genome shotgun (WGS) entry which is preliminary data.</text>
</comment>
<accession>A0A399EQZ6</accession>
<sequence>MYSRILMPTDGSPASQSALGYGLELARWLGSEVTFLYALPQVNLIPTALGDLIFPPDLDRQKATKQVLNQAQRMAAEAGIEAALEGVPGYPVPSILEAARSHDLIVMSPHGVGGGERWPMGLVTQEVLRHSPIPVLLVRQARQAAPIPPRSLLLPTDTSEPSQQAVRHGLKLAQRFGARVTFLSVLQNPSTLIPMPPAFVPRDVPPEQAEVLRQSYDHGLEALMKQAQAAGVEAHSELLRRDDVADTIIEAAQDHDWLVMGTHGRGWLGRLLIGSVAQKVANHAPKPVLVVPNRPQSRPA</sequence>
<dbReference type="Proteomes" id="UP000265341">
    <property type="component" value="Unassembled WGS sequence"/>
</dbReference>
<proteinExistence type="inferred from homology"/>
<dbReference type="CDD" id="cd00293">
    <property type="entry name" value="USP-like"/>
    <property type="match status" value="2"/>
</dbReference>
<dbReference type="AlphaFoldDB" id="A0A399EQZ6"/>
<name>A0A399EQZ6_9DEIN</name>
<dbReference type="OrthoDB" id="70284at2"/>
<gene>
    <name evidence="5" type="ORF">Mrose_01985</name>
</gene>
<dbReference type="GO" id="GO:0005524">
    <property type="term" value="F:ATP binding"/>
    <property type="evidence" value="ECO:0007669"/>
    <property type="project" value="UniProtKB-KW"/>
</dbReference>
<dbReference type="EMBL" id="QWLA01000035">
    <property type="protein sequence ID" value="RIH85983.1"/>
    <property type="molecule type" value="Genomic_DNA"/>
</dbReference>
<keyword evidence="3" id="KW-0067">ATP-binding</keyword>
<keyword evidence="6" id="KW-1185">Reference proteome</keyword>
<evidence type="ECO:0000259" key="4">
    <source>
        <dbReference type="Pfam" id="PF00582"/>
    </source>
</evidence>
<dbReference type="Pfam" id="PF00582">
    <property type="entry name" value="Usp"/>
    <property type="match status" value="2"/>
</dbReference>
<reference evidence="5 6" key="1">
    <citation type="submission" date="2018-08" db="EMBL/GenBank/DDBJ databases">
        <title>Meiothermus roseus NBRC 110900 genome sequencing project.</title>
        <authorList>
            <person name="Da Costa M.S."/>
            <person name="Albuquerque L."/>
            <person name="Raposo P."/>
            <person name="Froufe H.J.C."/>
            <person name="Barroso C.S."/>
            <person name="Egas C."/>
        </authorList>
    </citation>
    <scope>NUCLEOTIDE SEQUENCE [LARGE SCALE GENOMIC DNA]</scope>
    <source>
        <strain evidence="5 6">NBRC 110900</strain>
    </source>
</reference>
<keyword evidence="2" id="KW-0547">Nucleotide-binding</keyword>
<dbReference type="Gene3D" id="3.40.50.620">
    <property type="entry name" value="HUPs"/>
    <property type="match status" value="1"/>
</dbReference>
<dbReference type="PANTHER" id="PTHR46268">
    <property type="entry name" value="STRESS RESPONSE PROTEIN NHAX"/>
    <property type="match status" value="1"/>
</dbReference>
<comment type="similarity">
    <text evidence="1">Belongs to the universal stress protein A family.</text>
</comment>
<evidence type="ECO:0000256" key="1">
    <source>
        <dbReference type="ARBA" id="ARBA00008791"/>
    </source>
</evidence>
<dbReference type="PANTHER" id="PTHR46268:SF27">
    <property type="entry name" value="UNIVERSAL STRESS PROTEIN RV2623"/>
    <property type="match status" value="1"/>
</dbReference>
<evidence type="ECO:0000256" key="2">
    <source>
        <dbReference type="ARBA" id="ARBA00022741"/>
    </source>
</evidence>
<dbReference type="InterPro" id="IPR014729">
    <property type="entry name" value="Rossmann-like_a/b/a_fold"/>
</dbReference>
<dbReference type="InterPro" id="IPR006015">
    <property type="entry name" value="Universal_stress_UspA"/>
</dbReference>
<dbReference type="SUPFAM" id="SSF52402">
    <property type="entry name" value="Adenine nucleotide alpha hydrolases-like"/>
    <property type="match status" value="2"/>
</dbReference>
<feature type="domain" description="UspA" evidence="4">
    <location>
        <begin position="151"/>
        <end position="292"/>
    </location>
</feature>
<evidence type="ECO:0000313" key="6">
    <source>
        <dbReference type="Proteomes" id="UP000265341"/>
    </source>
</evidence>
<organism evidence="5 6">
    <name type="scientific">Calidithermus roseus</name>
    <dbReference type="NCBI Taxonomy" id="1644118"/>
    <lineage>
        <taxon>Bacteria</taxon>
        <taxon>Thermotogati</taxon>
        <taxon>Deinococcota</taxon>
        <taxon>Deinococci</taxon>
        <taxon>Thermales</taxon>
        <taxon>Thermaceae</taxon>
        <taxon>Calidithermus</taxon>
    </lineage>
</organism>
<dbReference type="RefSeq" id="WP_119277870.1">
    <property type="nucleotide sequence ID" value="NZ_QWLA01000035.1"/>
</dbReference>
<dbReference type="Gene3D" id="3.40.50.12370">
    <property type="match status" value="1"/>
</dbReference>
<dbReference type="InterPro" id="IPR006016">
    <property type="entry name" value="UspA"/>
</dbReference>
<evidence type="ECO:0000313" key="5">
    <source>
        <dbReference type="EMBL" id="RIH85983.1"/>
    </source>
</evidence>
<protein>
    <submittedName>
        <fullName evidence="5">Universal stress protein</fullName>
    </submittedName>
</protein>
<dbReference type="PRINTS" id="PR01438">
    <property type="entry name" value="UNVRSLSTRESS"/>
</dbReference>